<gene>
    <name evidence="2" type="ORF">J120_02375</name>
</gene>
<dbReference type="PANTHER" id="PTHR33993">
    <property type="entry name" value="GLYOXALASE-RELATED"/>
    <property type="match status" value="1"/>
</dbReference>
<dbReference type="STRING" id="1306947.J120_02375"/>
<protein>
    <recommendedName>
        <fullName evidence="1">Glyoxalase/fosfomycin resistance/dioxygenase domain-containing protein</fullName>
    </recommendedName>
</protein>
<proteinExistence type="predicted"/>
<dbReference type="InterPro" id="IPR004360">
    <property type="entry name" value="Glyas_Fos-R_dOase_dom"/>
</dbReference>
<evidence type="ECO:0000313" key="2">
    <source>
        <dbReference type="EMBL" id="KIX85164.1"/>
    </source>
</evidence>
<sequence length="158" mass="17565">MITHDQSVRVGMIIIQVQDIEKSVEFYSQLGLILKFCVPGKWAEFQAGSIKIELCHTNQPLAGQHKTGVVFHVDDIQALYEKTHTSIQYLYAPVSAPHGIMARVVDPSGNLLDLYQPTPVAFEQHVKNQCCKKDMSLQQAAHTPAPEVGCCKKQQSCC</sequence>
<feature type="domain" description="Glyoxalase/fosfomycin resistance/dioxygenase" evidence="1">
    <location>
        <begin position="10"/>
        <end position="113"/>
    </location>
</feature>
<evidence type="ECO:0000313" key="3">
    <source>
        <dbReference type="Proteomes" id="UP000032214"/>
    </source>
</evidence>
<comment type="caution">
    <text evidence="2">The sequence shown here is derived from an EMBL/GenBank/DDBJ whole genome shotgun (WGS) entry which is preliminary data.</text>
</comment>
<dbReference type="InterPro" id="IPR052164">
    <property type="entry name" value="Anthracycline_SecMetBiosynth"/>
</dbReference>
<reference evidence="2 3" key="1">
    <citation type="journal article" date="2013" name="Proc. Natl. Acad. Sci. U.S.A.">
        <title>Candidate phylum TM6 genome recovered from a hospital sink biofilm provides genomic insights into this uncultivated phylum.</title>
        <authorList>
            <person name="McLean J.S."/>
            <person name="Lombardo M.J."/>
            <person name="Badger J.H."/>
            <person name="Edlund A."/>
            <person name="Novotny M."/>
            <person name="Yee-Greenbaum J."/>
            <person name="Vyahhi N."/>
            <person name="Hall A.P."/>
            <person name="Yang Y."/>
            <person name="Dupont C.L."/>
            <person name="Ziegler M.G."/>
            <person name="Chitsaz H."/>
            <person name="Allen A.E."/>
            <person name="Yooseph S."/>
            <person name="Tesler G."/>
            <person name="Pevzner P.A."/>
            <person name="Friedman R.M."/>
            <person name="Nealson K.H."/>
            <person name="Venter J.C."/>
            <person name="Lasken R.S."/>
        </authorList>
    </citation>
    <scope>NUCLEOTIDE SEQUENCE [LARGE SCALE GENOMIC DNA]</scope>
    <source>
        <strain evidence="2 3">TM6SC1</strain>
    </source>
</reference>
<dbReference type="PANTHER" id="PTHR33993:SF14">
    <property type="entry name" value="GB|AAF24581.1"/>
    <property type="match status" value="1"/>
</dbReference>
<organism evidence="2 3">
    <name type="scientific">candidate division TM6 bacterium JCVI TM6SC1</name>
    <dbReference type="NCBI Taxonomy" id="1306947"/>
    <lineage>
        <taxon>Bacteria</taxon>
        <taxon>Candidatus Babelota</taxon>
        <taxon>Vermiphilus</taxon>
    </lineage>
</organism>
<dbReference type="AlphaFoldDB" id="A0A0D2GP71"/>
<dbReference type="InterPro" id="IPR029068">
    <property type="entry name" value="Glyas_Bleomycin-R_OHBP_Dase"/>
</dbReference>
<name>A0A0D2GP71_9BACT</name>
<evidence type="ECO:0000259" key="1">
    <source>
        <dbReference type="Pfam" id="PF00903"/>
    </source>
</evidence>
<dbReference type="SUPFAM" id="SSF54593">
    <property type="entry name" value="Glyoxalase/Bleomycin resistance protein/Dihydroxybiphenyl dioxygenase"/>
    <property type="match status" value="1"/>
</dbReference>
<dbReference type="Pfam" id="PF00903">
    <property type="entry name" value="Glyoxalase"/>
    <property type="match status" value="1"/>
</dbReference>
<dbReference type="eggNOG" id="COG0346">
    <property type="taxonomic scope" value="Bacteria"/>
</dbReference>
<dbReference type="Proteomes" id="UP000032214">
    <property type="component" value="Unassembled WGS sequence"/>
</dbReference>
<keyword evidence="3" id="KW-1185">Reference proteome</keyword>
<dbReference type="Gene3D" id="3.10.180.10">
    <property type="entry name" value="2,3-Dihydroxybiphenyl 1,2-Dioxygenase, domain 1"/>
    <property type="match status" value="1"/>
</dbReference>
<dbReference type="EMBL" id="ARQD01000002">
    <property type="protein sequence ID" value="KIX85164.1"/>
    <property type="molecule type" value="Genomic_DNA"/>
</dbReference>
<accession>A0A0D2GP71</accession>